<keyword evidence="5" id="KW-0963">Cytoplasm</keyword>
<sequence length="209" mass="23217">MPMPPTVSSLSVVIIITLFLLLSCDNNHYYPGNITILPVVSAMKLVVQRVKSASVSVDNTQISTIGPGILALVGLHVDDTTTDLQYCVKRLLNIKLWENESGAPWRKHVKQLNYEILCVSQFTLYGTLSKKYQPDYKLAMKSESARSMYSQFLEMLREGYTESKILDGEFGKMMDVMLVNDGPVTLIIDSREDVNGGKDSTVVDVDSSA</sequence>
<protein>
    <recommendedName>
        <fullName evidence="2 5">D-aminoacyl-tRNA deacylase</fullName>
        <ecNumber evidence="2 5">3.1.1.96</ecNumber>
    </recommendedName>
</protein>
<dbReference type="GO" id="GO:0005737">
    <property type="term" value="C:cytoplasm"/>
    <property type="evidence" value="ECO:0007669"/>
    <property type="project" value="UniProtKB-SubCell"/>
</dbReference>
<comment type="catalytic activity">
    <reaction evidence="3">
        <text>glycyl-tRNA(Ala) + H2O = tRNA(Ala) + glycine + H(+)</text>
        <dbReference type="Rhea" id="RHEA:53744"/>
        <dbReference type="Rhea" id="RHEA-COMP:9657"/>
        <dbReference type="Rhea" id="RHEA-COMP:13640"/>
        <dbReference type="ChEBI" id="CHEBI:15377"/>
        <dbReference type="ChEBI" id="CHEBI:15378"/>
        <dbReference type="ChEBI" id="CHEBI:57305"/>
        <dbReference type="ChEBI" id="CHEBI:78442"/>
        <dbReference type="ChEBI" id="CHEBI:78522"/>
        <dbReference type="EC" id="3.1.1.96"/>
    </reaction>
</comment>
<keyword evidence="5" id="KW-0378">Hydrolase</keyword>
<dbReference type="Pfam" id="PF02580">
    <property type="entry name" value="Tyr_Deacylase"/>
    <property type="match status" value="1"/>
</dbReference>
<dbReference type="GO" id="GO:0051499">
    <property type="term" value="F:D-aminoacyl-tRNA deacylase activity"/>
    <property type="evidence" value="ECO:0007669"/>
    <property type="project" value="UniProtKB-EC"/>
</dbReference>
<evidence type="ECO:0000313" key="8">
    <source>
        <dbReference type="Proteomes" id="UP001530293"/>
    </source>
</evidence>
<comment type="caution">
    <text evidence="7">The sequence shown here is derived from an EMBL/GenBank/DDBJ whole genome shotgun (WGS) entry which is preliminary data.</text>
</comment>
<evidence type="ECO:0000256" key="1">
    <source>
        <dbReference type="ARBA" id="ARBA00009673"/>
    </source>
</evidence>
<evidence type="ECO:0000256" key="2">
    <source>
        <dbReference type="ARBA" id="ARBA00013056"/>
    </source>
</evidence>
<comment type="similarity">
    <text evidence="1 5">Belongs to the DTD family.</text>
</comment>
<dbReference type="Gene3D" id="3.50.80.10">
    <property type="entry name" value="D-tyrosyl-tRNA(Tyr) deacylase"/>
    <property type="match status" value="1"/>
</dbReference>
<keyword evidence="6" id="KW-0732">Signal</keyword>
<organism evidence="7 8">
    <name type="scientific">Discostella pseudostelligera</name>
    <dbReference type="NCBI Taxonomy" id="259834"/>
    <lineage>
        <taxon>Eukaryota</taxon>
        <taxon>Sar</taxon>
        <taxon>Stramenopiles</taxon>
        <taxon>Ochrophyta</taxon>
        <taxon>Bacillariophyta</taxon>
        <taxon>Coscinodiscophyceae</taxon>
        <taxon>Thalassiosirophycidae</taxon>
        <taxon>Stephanodiscales</taxon>
        <taxon>Stephanodiscaceae</taxon>
        <taxon>Discostella</taxon>
    </lineage>
</organism>
<dbReference type="EMBL" id="JALLBG020000312">
    <property type="protein sequence ID" value="KAL3756256.1"/>
    <property type="molecule type" value="Genomic_DNA"/>
</dbReference>
<evidence type="ECO:0000313" key="7">
    <source>
        <dbReference type="EMBL" id="KAL3756256.1"/>
    </source>
</evidence>
<evidence type="ECO:0000256" key="4">
    <source>
        <dbReference type="ARBA" id="ARBA00048018"/>
    </source>
</evidence>
<dbReference type="InterPro" id="IPR003732">
    <property type="entry name" value="Daa-tRNA_deacyls_DTD"/>
</dbReference>
<dbReference type="AlphaFoldDB" id="A0ABD3LX03"/>
<dbReference type="Proteomes" id="UP001530293">
    <property type="component" value="Unassembled WGS sequence"/>
</dbReference>
<dbReference type="NCBIfam" id="TIGR00256">
    <property type="entry name" value="D-aminoacyl-tRNA deacylase"/>
    <property type="match status" value="1"/>
</dbReference>
<keyword evidence="8" id="KW-1185">Reference proteome</keyword>
<evidence type="ECO:0000256" key="5">
    <source>
        <dbReference type="RuleBase" id="RU003470"/>
    </source>
</evidence>
<dbReference type="InterPro" id="IPR023509">
    <property type="entry name" value="DTD-like_sf"/>
</dbReference>
<dbReference type="FunFam" id="3.50.80.10:FF:000001">
    <property type="entry name" value="D-aminoacyl-tRNA deacylase"/>
    <property type="match status" value="1"/>
</dbReference>
<dbReference type="SUPFAM" id="SSF69500">
    <property type="entry name" value="DTD-like"/>
    <property type="match status" value="1"/>
</dbReference>
<dbReference type="PANTHER" id="PTHR10472">
    <property type="entry name" value="D-TYROSYL-TRNA TYR DEACYLASE"/>
    <property type="match status" value="1"/>
</dbReference>
<proteinExistence type="inferred from homology"/>
<feature type="signal peptide" evidence="6">
    <location>
        <begin position="1"/>
        <end position="24"/>
    </location>
</feature>
<evidence type="ECO:0000256" key="3">
    <source>
        <dbReference type="ARBA" id="ARBA00047676"/>
    </source>
</evidence>
<dbReference type="PANTHER" id="PTHR10472:SF5">
    <property type="entry name" value="D-AMINOACYL-TRNA DEACYLASE 1"/>
    <property type="match status" value="1"/>
</dbReference>
<dbReference type="GO" id="GO:0000049">
    <property type="term" value="F:tRNA binding"/>
    <property type="evidence" value="ECO:0007669"/>
    <property type="project" value="UniProtKB-KW"/>
</dbReference>
<dbReference type="EC" id="3.1.1.96" evidence="2 5"/>
<name>A0ABD3LX03_9STRA</name>
<keyword evidence="5" id="KW-0820">tRNA-binding</keyword>
<feature type="chain" id="PRO_5044755736" description="D-aminoacyl-tRNA deacylase" evidence="6">
    <location>
        <begin position="25"/>
        <end position="209"/>
    </location>
</feature>
<accession>A0ABD3LX03</accession>
<comment type="catalytic activity">
    <reaction evidence="4">
        <text>a D-aminoacyl-tRNA + H2O = a tRNA + a D-alpha-amino acid + H(+)</text>
        <dbReference type="Rhea" id="RHEA:13953"/>
        <dbReference type="Rhea" id="RHEA-COMP:10123"/>
        <dbReference type="Rhea" id="RHEA-COMP:10124"/>
        <dbReference type="ChEBI" id="CHEBI:15377"/>
        <dbReference type="ChEBI" id="CHEBI:15378"/>
        <dbReference type="ChEBI" id="CHEBI:59871"/>
        <dbReference type="ChEBI" id="CHEBI:78442"/>
        <dbReference type="ChEBI" id="CHEBI:79333"/>
        <dbReference type="EC" id="3.1.1.96"/>
    </reaction>
</comment>
<gene>
    <name evidence="7" type="ORF">ACHAWU_007207</name>
</gene>
<keyword evidence="5" id="KW-0694">RNA-binding</keyword>
<comment type="subcellular location">
    <subcellularLocation>
        <location evidence="5">Cytoplasm</location>
    </subcellularLocation>
</comment>
<evidence type="ECO:0000256" key="6">
    <source>
        <dbReference type="SAM" id="SignalP"/>
    </source>
</evidence>
<reference evidence="7 8" key="1">
    <citation type="submission" date="2024-10" db="EMBL/GenBank/DDBJ databases">
        <title>Updated reference genomes for cyclostephanoid diatoms.</title>
        <authorList>
            <person name="Roberts W.R."/>
            <person name="Alverson A.J."/>
        </authorList>
    </citation>
    <scope>NUCLEOTIDE SEQUENCE [LARGE SCALE GENOMIC DNA]</scope>
    <source>
        <strain evidence="7 8">AJA232-27</strain>
    </source>
</reference>